<sequence length="273" mass="29172">MGREEGVAADEEARLAPGAVDPGLQPVQKPPHEGRGLDGVSGNAAPGLQRGIVAALVGLDLPRQGKRQRRLRGEDMFDDRAADAAVDRASICQIGTTRVRHDGAIDTWPTHVDPGPSSWTCTRIHGITAAAVRGAPRFADLLGRIRPLLDGHRVYQHSGFDRSAIRAACDAAGLEEPGSDWRDSVQVAHRAWPELKGNDGYGLASLKSHFRLSFRHHDAEEDARAAAEIMLLAEAGARPEEQAAAGGHGLRGTCLHSTLTAGRARRNDGARRS</sequence>
<name>A0A8J6YY98_9RHOB</name>
<accession>A0A8J6YY98</accession>
<dbReference type="PANTHER" id="PTHR30231">
    <property type="entry name" value="DNA POLYMERASE III SUBUNIT EPSILON"/>
    <property type="match status" value="1"/>
</dbReference>
<feature type="region of interest" description="Disordered" evidence="1">
    <location>
        <begin position="1"/>
        <end position="43"/>
    </location>
</feature>
<dbReference type="InterPro" id="IPR012337">
    <property type="entry name" value="RNaseH-like_sf"/>
</dbReference>
<dbReference type="AlphaFoldDB" id="A0A8J6YY98"/>
<reference evidence="3" key="1">
    <citation type="submission" date="2020-09" db="EMBL/GenBank/DDBJ databases">
        <title>A novel bacterium of genus Mangrovicoccus, isolated from South China Sea.</title>
        <authorList>
            <person name="Huang H."/>
            <person name="Mo K."/>
            <person name="Hu Y."/>
        </authorList>
    </citation>
    <scope>NUCLEOTIDE SEQUENCE</scope>
    <source>
        <strain evidence="3">HB182678</strain>
    </source>
</reference>
<dbReference type="EMBL" id="JACVXA010000018">
    <property type="protein sequence ID" value="MBE3638151.1"/>
    <property type="molecule type" value="Genomic_DNA"/>
</dbReference>
<feature type="compositionally biased region" description="Basic and acidic residues" evidence="1">
    <location>
        <begin position="1"/>
        <end position="14"/>
    </location>
</feature>
<dbReference type="InterPro" id="IPR013520">
    <property type="entry name" value="Ribonucl_H"/>
</dbReference>
<evidence type="ECO:0000313" key="3">
    <source>
        <dbReference type="EMBL" id="MBE3638151.1"/>
    </source>
</evidence>
<dbReference type="SMART" id="SM00479">
    <property type="entry name" value="EXOIII"/>
    <property type="match status" value="1"/>
</dbReference>
<evidence type="ECO:0000259" key="2">
    <source>
        <dbReference type="SMART" id="SM00479"/>
    </source>
</evidence>
<dbReference type="SUPFAM" id="SSF53098">
    <property type="entry name" value="Ribonuclease H-like"/>
    <property type="match status" value="1"/>
</dbReference>
<evidence type="ECO:0000313" key="4">
    <source>
        <dbReference type="Proteomes" id="UP000609121"/>
    </source>
</evidence>
<dbReference type="GO" id="GO:0005829">
    <property type="term" value="C:cytosol"/>
    <property type="evidence" value="ECO:0007669"/>
    <property type="project" value="TreeGrafter"/>
</dbReference>
<keyword evidence="4" id="KW-1185">Reference proteome</keyword>
<dbReference type="InterPro" id="IPR036397">
    <property type="entry name" value="RNaseH_sf"/>
</dbReference>
<dbReference type="Pfam" id="PF00929">
    <property type="entry name" value="RNase_T"/>
    <property type="match status" value="1"/>
</dbReference>
<dbReference type="GO" id="GO:0003676">
    <property type="term" value="F:nucleic acid binding"/>
    <property type="evidence" value="ECO:0007669"/>
    <property type="project" value="InterPro"/>
</dbReference>
<dbReference type="GO" id="GO:0008408">
    <property type="term" value="F:3'-5' exonuclease activity"/>
    <property type="evidence" value="ECO:0007669"/>
    <property type="project" value="TreeGrafter"/>
</dbReference>
<dbReference type="Gene3D" id="3.30.420.10">
    <property type="entry name" value="Ribonuclease H-like superfamily/Ribonuclease H"/>
    <property type="match status" value="1"/>
</dbReference>
<organism evidence="3 4">
    <name type="scientific">Mangrovicoccus algicola</name>
    <dbReference type="NCBI Taxonomy" id="2771008"/>
    <lineage>
        <taxon>Bacteria</taxon>
        <taxon>Pseudomonadati</taxon>
        <taxon>Pseudomonadota</taxon>
        <taxon>Alphaproteobacteria</taxon>
        <taxon>Rhodobacterales</taxon>
        <taxon>Paracoccaceae</taxon>
        <taxon>Mangrovicoccus</taxon>
    </lineage>
</organism>
<feature type="domain" description="Exonuclease" evidence="2">
    <location>
        <begin position="55"/>
        <end position="239"/>
    </location>
</feature>
<proteinExistence type="predicted"/>
<gene>
    <name evidence="3" type="ORF">ICN82_08065</name>
</gene>
<dbReference type="PANTHER" id="PTHR30231:SF42">
    <property type="entry name" value="EXONUCLEASE"/>
    <property type="match status" value="1"/>
</dbReference>
<evidence type="ECO:0000256" key="1">
    <source>
        <dbReference type="SAM" id="MobiDB-lite"/>
    </source>
</evidence>
<protein>
    <recommendedName>
        <fullName evidence="2">Exonuclease domain-containing protein</fullName>
    </recommendedName>
</protein>
<comment type="caution">
    <text evidence="3">The sequence shown here is derived from an EMBL/GenBank/DDBJ whole genome shotgun (WGS) entry which is preliminary data.</text>
</comment>
<dbReference type="Proteomes" id="UP000609121">
    <property type="component" value="Unassembled WGS sequence"/>
</dbReference>
<dbReference type="GO" id="GO:0006259">
    <property type="term" value="P:DNA metabolic process"/>
    <property type="evidence" value="ECO:0007669"/>
    <property type="project" value="UniProtKB-ARBA"/>
</dbReference>